<sequence>MAQKVAAGAVGNTIVAMDADFDELLSDKIASPRVLYSYGYSWENDALTFASIETALERLIKTDAIPNHVSIAVANAYQGCLKKLLKFINVDFYLRQLKSSLFPRVSNGNFIKHLDQTGEPTIDLGPLRKCCLSTIAAIPRADRTSKPVTSIIDPQAYLQGHTLMFLVRKVVAYGVKLSGRNINLTEELLVQTVIPAFSDYGLTNDHLLRAHYTRMLESL</sequence>
<protein>
    <recommendedName>
        <fullName evidence="3">DUF4435 domain-containing protein</fullName>
    </recommendedName>
</protein>
<accession>A0A1C3XLF4</accession>
<evidence type="ECO:0000313" key="2">
    <source>
        <dbReference type="Proteomes" id="UP000199205"/>
    </source>
</evidence>
<evidence type="ECO:0008006" key="3">
    <source>
        <dbReference type="Google" id="ProtNLM"/>
    </source>
</evidence>
<dbReference type="AlphaFoldDB" id="A0A1C3XLF4"/>
<dbReference type="Proteomes" id="UP000199205">
    <property type="component" value="Unassembled WGS sequence"/>
</dbReference>
<name>A0A1C3XLF4_9HYPH</name>
<gene>
    <name evidence="1" type="ORF">GA0061101_1629</name>
</gene>
<organism evidence="1 2">
    <name type="scientific">Rhizobium lusitanum</name>
    <dbReference type="NCBI Taxonomy" id="293958"/>
    <lineage>
        <taxon>Bacteria</taxon>
        <taxon>Pseudomonadati</taxon>
        <taxon>Pseudomonadota</taxon>
        <taxon>Alphaproteobacteria</taxon>
        <taxon>Hyphomicrobiales</taxon>
        <taxon>Rhizobiaceae</taxon>
        <taxon>Rhizobium/Agrobacterium group</taxon>
        <taxon>Rhizobium</taxon>
    </lineage>
</organism>
<evidence type="ECO:0000313" key="1">
    <source>
        <dbReference type="EMBL" id="SCB53098.1"/>
    </source>
</evidence>
<reference evidence="1 2" key="1">
    <citation type="submission" date="2016-08" db="EMBL/GenBank/DDBJ databases">
        <authorList>
            <person name="Seilhamer J.J."/>
        </authorList>
    </citation>
    <scope>NUCLEOTIDE SEQUENCE [LARGE SCALE GENOMIC DNA]</scope>
    <source>
        <strain evidence="1 2">P1-7</strain>
    </source>
</reference>
<dbReference type="EMBL" id="FMAF01000062">
    <property type="protein sequence ID" value="SCB53098.1"/>
    <property type="molecule type" value="Genomic_DNA"/>
</dbReference>
<proteinExistence type="predicted"/>